<dbReference type="SUPFAM" id="SSF52540">
    <property type="entry name" value="P-loop containing nucleoside triphosphate hydrolases"/>
    <property type="match status" value="1"/>
</dbReference>
<dbReference type="Gene3D" id="3.40.50.300">
    <property type="entry name" value="P-loop containing nucleotide triphosphate hydrolases"/>
    <property type="match status" value="1"/>
</dbReference>
<evidence type="ECO:0000259" key="1">
    <source>
        <dbReference type="Pfam" id="PF00685"/>
    </source>
</evidence>
<accession>A0A6S6UAD2</accession>
<feature type="domain" description="Sulfotransferase" evidence="1">
    <location>
        <begin position="25"/>
        <end position="258"/>
    </location>
</feature>
<gene>
    <name evidence="2" type="ORF">HELGO_WM26854</name>
</gene>
<reference evidence="2" key="1">
    <citation type="submission" date="2020-01" db="EMBL/GenBank/DDBJ databases">
        <authorList>
            <person name="Meier V. D."/>
            <person name="Meier V D."/>
        </authorList>
    </citation>
    <scope>NUCLEOTIDE SEQUENCE</scope>
    <source>
        <strain evidence="2">HLG_WM_MAG_10</strain>
    </source>
</reference>
<name>A0A6S6UAD2_9BACT</name>
<organism evidence="2">
    <name type="scientific">uncultured Aureispira sp</name>
    <dbReference type="NCBI Taxonomy" id="1331704"/>
    <lineage>
        <taxon>Bacteria</taxon>
        <taxon>Pseudomonadati</taxon>
        <taxon>Bacteroidota</taxon>
        <taxon>Saprospiria</taxon>
        <taxon>Saprospirales</taxon>
        <taxon>Saprospiraceae</taxon>
        <taxon>Aureispira</taxon>
        <taxon>environmental samples</taxon>
    </lineage>
</organism>
<proteinExistence type="predicted"/>
<dbReference type="InterPro" id="IPR027417">
    <property type="entry name" value="P-loop_NTPase"/>
</dbReference>
<protein>
    <recommendedName>
        <fullName evidence="1">Sulfotransferase domain-containing protein</fullName>
    </recommendedName>
</protein>
<dbReference type="EMBL" id="CACVAQ010000540">
    <property type="protein sequence ID" value="CAA6830196.1"/>
    <property type="molecule type" value="Genomic_DNA"/>
</dbReference>
<sequence length="290" mass="34403">MFKKIATKIGNQRHYYQHLTPSKLDAVFVVSTGRTGTKFFETFFNNVDQHTFAVHEPQPDFFDLSMEKYRGKKSTKSVAESIFQKRDPYLRNFCAQRIKRYVECNPFLSLLLPETKATFKKAKFIVLTRQPETYIKSALNKSPLDDGAFYFYGEKDKRIRLKAADIEGDPYQKDWETFSRMQKIAWYWSKCNEILLDFLEENQSICLHIHFEDLFTKENARKLETIHQMLSFLDIQLTEKKVQDLLALTHVKKNQTQKLIFEGIEGWSDEKREQFYTLTKTVKNRISLLR</sequence>
<evidence type="ECO:0000313" key="2">
    <source>
        <dbReference type="EMBL" id="CAA6830196.1"/>
    </source>
</evidence>
<dbReference type="InterPro" id="IPR000863">
    <property type="entry name" value="Sulfotransferase_dom"/>
</dbReference>
<dbReference type="AlphaFoldDB" id="A0A6S6UAD2"/>
<dbReference type="Pfam" id="PF00685">
    <property type="entry name" value="Sulfotransfer_1"/>
    <property type="match status" value="1"/>
</dbReference>
<dbReference type="GO" id="GO:0008146">
    <property type="term" value="F:sulfotransferase activity"/>
    <property type="evidence" value="ECO:0007669"/>
    <property type="project" value="InterPro"/>
</dbReference>